<comment type="similarity">
    <text evidence="6">Belongs to the AhpD family.</text>
</comment>
<comment type="caution">
    <text evidence="8">The sequence shown here is derived from an EMBL/GenBank/DDBJ whole genome shotgun (WGS) entry which is preliminary data.</text>
</comment>
<keyword evidence="5 6" id="KW-0676">Redox-active center</keyword>
<dbReference type="Proteomes" id="UP000249725">
    <property type="component" value="Unassembled WGS sequence"/>
</dbReference>
<keyword evidence="1 6" id="KW-0575">Peroxidase</keyword>
<dbReference type="NCBIfam" id="TIGR00778">
    <property type="entry name" value="ahpD_dom"/>
    <property type="match status" value="1"/>
</dbReference>
<dbReference type="PANTHER" id="PTHR33930">
    <property type="entry name" value="ALKYL HYDROPEROXIDE REDUCTASE AHPD"/>
    <property type="match status" value="1"/>
</dbReference>
<organism evidence="8 9">
    <name type="scientific">Phenylobacterium deserti</name>
    <dbReference type="NCBI Taxonomy" id="1914756"/>
    <lineage>
        <taxon>Bacteria</taxon>
        <taxon>Pseudomonadati</taxon>
        <taxon>Pseudomonadota</taxon>
        <taxon>Alphaproteobacteria</taxon>
        <taxon>Caulobacterales</taxon>
        <taxon>Caulobacteraceae</taxon>
        <taxon>Phenylobacterium</taxon>
    </lineage>
</organism>
<dbReference type="OrthoDB" id="9801997at2"/>
<evidence type="ECO:0000256" key="5">
    <source>
        <dbReference type="ARBA" id="ARBA00023284"/>
    </source>
</evidence>
<reference evidence="9" key="1">
    <citation type="submission" date="2018-05" db="EMBL/GenBank/DDBJ databases">
        <authorList>
            <person name="Li X."/>
        </authorList>
    </citation>
    <scope>NUCLEOTIDE SEQUENCE [LARGE SCALE GENOMIC DNA]</scope>
    <source>
        <strain evidence="9">YIM 73061</strain>
    </source>
</reference>
<feature type="active site" description="Cysteine sulfenic acid (-SOH) intermediate" evidence="6">
    <location>
        <position position="140"/>
    </location>
</feature>
<proteinExistence type="inferred from homology"/>
<evidence type="ECO:0000256" key="4">
    <source>
        <dbReference type="ARBA" id="ARBA00023157"/>
    </source>
</evidence>
<dbReference type="GO" id="GO:0006979">
    <property type="term" value="P:response to oxidative stress"/>
    <property type="evidence" value="ECO:0007669"/>
    <property type="project" value="InterPro"/>
</dbReference>
<feature type="domain" description="Carboxymuconolactone decarboxylase-like" evidence="7">
    <location>
        <begin position="108"/>
        <end position="177"/>
    </location>
</feature>
<gene>
    <name evidence="6" type="primary">ahpD</name>
    <name evidence="8" type="ORF">DJ018_05620</name>
</gene>
<keyword evidence="4 6" id="KW-1015">Disulfide bond</keyword>
<evidence type="ECO:0000256" key="6">
    <source>
        <dbReference type="HAMAP-Rule" id="MF_01676"/>
    </source>
</evidence>
<dbReference type="RefSeq" id="WP_111513871.1">
    <property type="nucleotide sequence ID" value="NZ_QFYR01000001.1"/>
</dbReference>
<evidence type="ECO:0000256" key="2">
    <source>
        <dbReference type="ARBA" id="ARBA00022862"/>
    </source>
</evidence>
<dbReference type="Pfam" id="PF02627">
    <property type="entry name" value="CMD"/>
    <property type="match status" value="1"/>
</dbReference>
<feature type="disulfide bond" evidence="6">
    <location>
        <begin position="137"/>
        <end position="140"/>
    </location>
</feature>
<dbReference type="GO" id="GO:0032843">
    <property type="term" value="F:hydroperoxide reductase activity"/>
    <property type="evidence" value="ECO:0007669"/>
    <property type="project" value="InterPro"/>
</dbReference>
<dbReference type="GO" id="GO:0051920">
    <property type="term" value="F:peroxiredoxin activity"/>
    <property type="evidence" value="ECO:0007669"/>
    <property type="project" value="InterPro"/>
</dbReference>
<evidence type="ECO:0000256" key="1">
    <source>
        <dbReference type="ARBA" id="ARBA00022559"/>
    </source>
</evidence>
<evidence type="ECO:0000259" key="7">
    <source>
        <dbReference type="Pfam" id="PF02627"/>
    </source>
</evidence>
<comment type="catalytic activity">
    <reaction evidence="6">
        <text>N(6)-[(R)-dihydrolipoyl]-L-lysyl-[lipoyl-carrier protein] + a hydroperoxide = N(6)-[(R)-lipoyl]-L-lysyl-[lipoyl-carrier protein] + an alcohol + H2O</text>
        <dbReference type="Rhea" id="RHEA:62636"/>
        <dbReference type="Rhea" id="RHEA-COMP:10502"/>
        <dbReference type="Rhea" id="RHEA-COMP:16355"/>
        <dbReference type="ChEBI" id="CHEBI:15377"/>
        <dbReference type="ChEBI" id="CHEBI:30879"/>
        <dbReference type="ChEBI" id="CHEBI:35924"/>
        <dbReference type="ChEBI" id="CHEBI:83099"/>
        <dbReference type="ChEBI" id="CHEBI:83100"/>
        <dbReference type="EC" id="1.11.1.28"/>
    </reaction>
</comment>
<dbReference type="PANTHER" id="PTHR33930:SF7">
    <property type="entry name" value="ALKYL HYDROPEROXIDE REDUCTASE AHPD"/>
    <property type="match status" value="1"/>
</dbReference>
<evidence type="ECO:0000313" key="9">
    <source>
        <dbReference type="Proteomes" id="UP000249725"/>
    </source>
</evidence>
<evidence type="ECO:0000313" key="8">
    <source>
        <dbReference type="EMBL" id="RAK57419.1"/>
    </source>
</evidence>
<dbReference type="InterPro" id="IPR003779">
    <property type="entry name" value="CMD-like"/>
</dbReference>
<feature type="disulfide bond" description="Interchain (with AhpC); in linked form" evidence="6">
    <location>
        <position position="140"/>
    </location>
</feature>
<protein>
    <recommendedName>
        <fullName evidence="6">Alkyl hydroperoxide reductase AhpD</fullName>
        <ecNumber evidence="6">1.11.1.28</ecNumber>
    </recommendedName>
    <alternativeName>
        <fullName evidence="6">Alkylhydroperoxidase AhpD</fullName>
    </alternativeName>
</protein>
<comment type="function">
    <text evidence="6">Antioxidant protein with alkyl hydroperoxidase activity. Required for the reduction of the AhpC active site cysteine residues and for the regeneration of the AhpC enzyme activity.</text>
</comment>
<keyword evidence="3 6" id="KW-0560">Oxidoreductase</keyword>
<dbReference type="InterPro" id="IPR029032">
    <property type="entry name" value="AhpD-like"/>
</dbReference>
<dbReference type="AlphaFoldDB" id="A0A328AS96"/>
<dbReference type="InterPro" id="IPR004674">
    <property type="entry name" value="AhpD"/>
</dbReference>
<name>A0A328AS96_9CAUL</name>
<feature type="active site" description="Proton donor" evidence="6">
    <location>
        <position position="137"/>
    </location>
</feature>
<sequence>MSIERHPLTDLAEQLPAYARDLALNLNSLAEETTLNEVQKWGCFVASAHAGGVRPVIAATEAAARKAGLSQQIIDCAKSAAAISTMNNIYYRSTQLLSNGEYRTLPSKLRMSALASCSAPKADFELWSAAVSAIHGCGLCLDSHESELRRHGAPAAILQAALRIAAVMTAVSRVAVAEGCGEPQGYGEAPLTRVA</sequence>
<accession>A0A328AS96</accession>
<dbReference type="HAMAP" id="MF_01676">
    <property type="entry name" value="AhpD"/>
    <property type="match status" value="1"/>
</dbReference>
<keyword evidence="9" id="KW-1185">Reference proteome</keyword>
<dbReference type="GO" id="GO:0015036">
    <property type="term" value="F:disulfide oxidoreductase activity"/>
    <property type="evidence" value="ECO:0007669"/>
    <property type="project" value="TreeGrafter"/>
</dbReference>
<keyword evidence="2 6" id="KW-0049">Antioxidant</keyword>
<dbReference type="Gene3D" id="1.20.1290.10">
    <property type="entry name" value="AhpD-like"/>
    <property type="match status" value="1"/>
</dbReference>
<dbReference type="InterPro" id="IPR004675">
    <property type="entry name" value="AhpD_core"/>
</dbReference>
<dbReference type="SUPFAM" id="SSF69118">
    <property type="entry name" value="AhpD-like"/>
    <property type="match status" value="1"/>
</dbReference>
<dbReference type="EC" id="1.11.1.28" evidence="6"/>
<dbReference type="EMBL" id="QFYR01000001">
    <property type="protein sequence ID" value="RAK57419.1"/>
    <property type="molecule type" value="Genomic_DNA"/>
</dbReference>
<evidence type="ECO:0000256" key="3">
    <source>
        <dbReference type="ARBA" id="ARBA00023002"/>
    </source>
</evidence>
<dbReference type="GO" id="GO:0045454">
    <property type="term" value="P:cell redox homeostasis"/>
    <property type="evidence" value="ECO:0007669"/>
    <property type="project" value="TreeGrafter"/>
</dbReference>